<reference evidence="15 16" key="1">
    <citation type="submission" date="2024-04" db="EMBL/GenBank/DDBJ databases">
        <title>Okeanomitos corallinicola gen. &amp; sp. nov. (Nostocales, Cyanobacteria), a new toxic marine heterocyst-forming cyanobacterium from a coral reef.</title>
        <authorList>
            <person name="Li H."/>
            <person name="Li R."/>
            <person name="Kang J."/>
            <person name="Hii K.S."/>
            <person name="Mohamed H.F."/>
            <person name="Xu X."/>
            <person name="Luo Z."/>
        </authorList>
    </citation>
    <scope>NUCLEOTIDE SEQUENCE [LARGE SCALE GENOMIC DNA]</scope>
    <source>
        <strain evidence="15 16">TIOX110</strain>
    </source>
</reference>
<dbReference type="Pfam" id="PF25497">
    <property type="entry name" value="COR-B"/>
    <property type="match status" value="1"/>
</dbReference>
<evidence type="ECO:0000256" key="1">
    <source>
        <dbReference type="ARBA" id="ARBA00012513"/>
    </source>
</evidence>
<dbReference type="InterPro" id="IPR057263">
    <property type="entry name" value="COR-B"/>
</dbReference>
<dbReference type="Pfam" id="PF16095">
    <property type="entry name" value="COR-A"/>
    <property type="match status" value="1"/>
</dbReference>
<evidence type="ECO:0000256" key="5">
    <source>
        <dbReference type="ARBA" id="ARBA00022737"/>
    </source>
</evidence>
<dbReference type="InterPro" id="IPR001611">
    <property type="entry name" value="Leu-rich_rpt"/>
</dbReference>
<evidence type="ECO:0000313" key="16">
    <source>
        <dbReference type="Proteomes" id="UP001483337"/>
    </source>
</evidence>
<dbReference type="InterPro" id="IPR050216">
    <property type="entry name" value="LRR_domain-containing"/>
</dbReference>
<dbReference type="Gene3D" id="3.40.50.300">
    <property type="entry name" value="P-loop containing nucleotide triphosphate hydrolases"/>
    <property type="match status" value="1"/>
</dbReference>
<dbReference type="SMART" id="SM00365">
    <property type="entry name" value="LRR_SD22"/>
    <property type="match status" value="5"/>
</dbReference>
<gene>
    <name evidence="15" type="ORF">WJM97_04745</name>
</gene>
<dbReference type="Gene3D" id="1.10.10.10">
    <property type="entry name" value="Winged helix-like DNA-binding domain superfamily/Winged helix DNA-binding domain"/>
    <property type="match status" value="1"/>
</dbReference>
<dbReference type="Proteomes" id="UP001483337">
    <property type="component" value="Chromosome"/>
</dbReference>
<dbReference type="Pfam" id="PF00560">
    <property type="entry name" value="LRR_1"/>
    <property type="match status" value="1"/>
</dbReference>
<sequence length="877" mass="99525">MTNEQLLQIIQKAAKNQATTLNLSGQRLRTLPAEIGQLSNLNELDLSNNQLTTLPAVIGQLSNLSWLDLSNNQLTTLPAVIGQLSHLNQLYLSDNQLTTLPAEIGQLSHLSWLDLSNNQLTTLPAVIGQLSHLRWFHLSNNQLMTLPAVIGQLSHLRWFHLSNNQLMTLPAVIGQLSNLSGLDLRNNQLTTLPAEIGQLSKLTQLDLSHNQLTTLPAEIQQLSNLKRLDLRENRLNIPAEILGSSGDDLGDPAKIFSYYFSLQTEEKKPLNEAKVLLVGQGTVGKTSLVKRLIENKFDANESKTEGINIQNWYLEVNQQTIRLNVWDFGGQEIMHATHQFFLTKRSLYLLVINAREDENQNRLEYWLKMIQSFGGNSPIILVGNKTDEHPLDIDQKGLLNKYKNIKEIVPISSKTGDGVEKLLSIIKREIDKLEDIYDLLPLSWFLVKQELEEMKKDYIAYHEYESICLQEKITEEIKQSTLIELLHRLGIVLNFREDPRVQDTSVLNPEWVTNGVYKILNDNLLMTQFRGILQYQQLQRILDNSKYPDNKKQFIIEMMQKFELCFLLDDRDRYLIPDLLPKEEPATGEWENVLGFQYHYNVLPGSIISRFIVRMHHKAEKQTWWRSGIVLRERDSRALIKSDQEDRKIFISISGNISTRKELLAIIRSQFDAIHKTFKGLQAKEKVPIPGHPHLFADYQNLLIYAEKSLPFIPEGLTETFDARDLLNGVESKKENYRLGEYNRTTSPQPKRNDMTPPETPEPQKQPKQTISSAERGIALAMALGVLTTFIVLVLNPRLMTGGTLAIVRFLAATFAGIAGYLFSGELGLEAKIPLNKTQVKATGAFAAFVLVLLIFFMGVPASEISPQPTSTLKPVN</sequence>
<dbReference type="InterPro" id="IPR032675">
    <property type="entry name" value="LRR_dom_sf"/>
</dbReference>
<dbReference type="InterPro" id="IPR032171">
    <property type="entry name" value="COR-A"/>
</dbReference>
<dbReference type="SUPFAM" id="SSF52058">
    <property type="entry name" value="L domain-like"/>
    <property type="match status" value="1"/>
</dbReference>
<keyword evidence="3" id="KW-0433">Leucine-rich repeat</keyword>
<evidence type="ECO:0000256" key="10">
    <source>
        <dbReference type="ARBA" id="ARBA00047899"/>
    </source>
</evidence>
<feature type="transmembrane region" description="Helical" evidence="13">
    <location>
        <begin position="777"/>
        <end position="795"/>
    </location>
</feature>
<dbReference type="PROSITE" id="PS51424">
    <property type="entry name" value="ROC"/>
    <property type="match status" value="1"/>
</dbReference>
<dbReference type="Gene3D" id="3.30.310.200">
    <property type="match status" value="1"/>
</dbReference>
<dbReference type="EMBL" id="CP150886">
    <property type="protein sequence ID" value="WZB88990.1"/>
    <property type="molecule type" value="Genomic_DNA"/>
</dbReference>
<dbReference type="InterPro" id="IPR036388">
    <property type="entry name" value="WH-like_DNA-bd_sf"/>
</dbReference>
<dbReference type="PROSITE" id="PS51419">
    <property type="entry name" value="RAB"/>
    <property type="match status" value="1"/>
</dbReference>
<comment type="catalytic activity">
    <reaction evidence="10">
        <text>L-threonyl-[protein] + ATP = O-phospho-L-threonyl-[protein] + ADP + H(+)</text>
        <dbReference type="Rhea" id="RHEA:46608"/>
        <dbReference type="Rhea" id="RHEA-COMP:11060"/>
        <dbReference type="Rhea" id="RHEA-COMP:11605"/>
        <dbReference type="ChEBI" id="CHEBI:15378"/>
        <dbReference type="ChEBI" id="CHEBI:30013"/>
        <dbReference type="ChEBI" id="CHEBI:30616"/>
        <dbReference type="ChEBI" id="CHEBI:61977"/>
        <dbReference type="ChEBI" id="CHEBI:456216"/>
        <dbReference type="EC" id="2.7.11.1"/>
    </reaction>
</comment>
<dbReference type="SMART" id="SM00369">
    <property type="entry name" value="LRR_TYP"/>
    <property type="match status" value="9"/>
</dbReference>
<dbReference type="SMART" id="SM00173">
    <property type="entry name" value="RAS"/>
    <property type="match status" value="1"/>
</dbReference>
<keyword evidence="13" id="KW-0812">Transmembrane</keyword>
<evidence type="ECO:0000256" key="7">
    <source>
        <dbReference type="ARBA" id="ARBA00022777"/>
    </source>
</evidence>
<proteinExistence type="predicted"/>
<evidence type="ECO:0000256" key="6">
    <source>
        <dbReference type="ARBA" id="ARBA00022741"/>
    </source>
</evidence>
<keyword evidence="4" id="KW-0808">Transferase</keyword>
<evidence type="ECO:0000256" key="11">
    <source>
        <dbReference type="ARBA" id="ARBA00048679"/>
    </source>
</evidence>
<dbReference type="InterPro" id="IPR020859">
    <property type="entry name" value="ROC"/>
</dbReference>
<keyword evidence="9" id="KW-0342">GTP-binding</keyword>
<keyword evidence="13" id="KW-0472">Membrane</keyword>
<dbReference type="RefSeq" id="WP_353931895.1">
    <property type="nucleotide sequence ID" value="NZ_CP150886.1"/>
</dbReference>
<dbReference type="PANTHER" id="PTHR48051:SF39">
    <property type="entry name" value="P53-INDUCED DEATH DOMAIN PROTEIN 1"/>
    <property type="match status" value="1"/>
</dbReference>
<dbReference type="Gene3D" id="1.10.10.2200">
    <property type="match status" value="1"/>
</dbReference>
<keyword evidence="16" id="KW-1185">Reference proteome</keyword>
<dbReference type="InterPro" id="IPR055414">
    <property type="entry name" value="LRR_R13L4/SHOC2-like"/>
</dbReference>
<dbReference type="Pfam" id="PF23598">
    <property type="entry name" value="LRR_14"/>
    <property type="match status" value="2"/>
</dbReference>
<dbReference type="PRINTS" id="PR00449">
    <property type="entry name" value="RASTRNSFRMNG"/>
</dbReference>
<keyword evidence="2" id="KW-0723">Serine/threonine-protein kinase</keyword>
<dbReference type="SMART" id="SM00364">
    <property type="entry name" value="LRR_BAC"/>
    <property type="match status" value="8"/>
</dbReference>
<dbReference type="InterPro" id="IPR005225">
    <property type="entry name" value="Small_GTP-bd"/>
</dbReference>
<evidence type="ECO:0000256" key="13">
    <source>
        <dbReference type="SAM" id="Phobius"/>
    </source>
</evidence>
<dbReference type="PRINTS" id="PR00019">
    <property type="entry name" value="LEURICHRPT"/>
</dbReference>
<dbReference type="InterPro" id="IPR003591">
    <property type="entry name" value="Leu-rich_rpt_typical-subtyp"/>
</dbReference>
<dbReference type="Gene3D" id="3.80.10.10">
    <property type="entry name" value="Ribonuclease Inhibitor"/>
    <property type="match status" value="2"/>
</dbReference>
<protein>
    <recommendedName>
        <fullName evidence="1">non-specific serine/threonine protein kinase</fullName>
        <ecNumber evidence="1">2.7.11.1</ecNumber>
    </recommendedName>
</protein>
<dbReference type="Pfam" id="PF08477">
    <property type="entry name" value="Roc"/>
    <property type="match status" value="1"/>
</dbReference>
<evidence type="ECO:0000256" key="2">
    <source>
        <dbReference type="ARBA" id="ARBA00022527"/>
    </source>
</evidence>
<dbReference type="PANTHER" id="PTHR48051">
    <property type="match status" value="1"/>
</dbReference>
<name>A0ABZ2UZJ8_9CYAN</name>
<evidence type="ECO:0000256" key="8">
    <source>
        <dbReference type="ARBA" id="ARBA00022840"/>
    </source>
</evidence>
<evidence type="ECO:0000256" key="12">
    <source>
        <dbReference type="SAM" id="MobiDB-lite"/>
    </source>
</evidence>
<evidence type="ECO:0000259" key="14">
    <source>
        <dbReference type="PROSITE" id="PS51424"/>
    </source>
</evidence>
<dbReference type="PROSITE" id="PS51450">
    <property type="entry name" value="LRR"/>
    <property type="match status" value="6"/>
</dbReference>
<keyword evidence="5" id="KW-0677">Repeat</keyword>
<dbReference type="NCBIfam" id="TIGR00231">
    <property type="entry name" value="small_GTP"/>
    <property type="match status" value="1"/>
</dbReference>
<keyword evidence="8" id="KW-0067">ATP-binding</keyword>
<feature type="domain" description="Roc" evidence="14">
    <location>
        <begin position="266"/>
        <end position="433"/>
    </location>
</feature>
<feature type="transmembrane region" description="Helical" evidence="13">
    <location>
        <begin position="807"/>
        <end position="824"/>
    </location>
</feature>
<dbReference type="EC" id="2.7.11.1" evidence="1"/>
<feature type="region of interest" description="Disordered" evidence="12">
    <location>
        <begin position="737"/>
        <end position="771"/>
    </location>
</feature>
<comment type="catalytic activity">
    <reaction evidence="11">
        <text>L-seryl-[protein] + ATP = O-phospho-L-seryl-[protein] + ADP + H(+)</text>
        <dbReference type="Rhea" id="RHEA:17989"/>
        <dbReference type="Rhea" id="RHEA-COMP:9863"/>
        <dbReference type="Rhea" id="RHEA-COMP:11604"/>
        <dbReference type="ChEBI" id="CHEBI:15378"/>
        <dbReference type="ChEBI" id="CHEBI:29999"/>
        <dbReference type="ChEBI" id="CHEBI:30616"/>
        <dbReference type="ChEBI" id="CHEBI:83421"/>
        <dbReference type="ChEBI" id="CHEBI:456216"/>
        <dbReference type="EC" id="2.7.11.1"/>
    </reaction>
</comment>
<dbReference type="SUPFAM" id="SSF52540">
    <property type="entry name" value="P-loop containing nucleoside triphosphate hydrolases"/>
    <property type="match status" value="1"/>
</dbReference>
<evidence type="ECO:0000256" key="4">
    <source>
        <dbReference type="ARBA" id="ARBA00022679"/>
    </source>
</evidence>
<evidence type="ECO:0000313" key="15">
    <source>
        <dbReference type="EMBL" id="WZB88990.1"/>
    </source>
</evidence>
<evidence type="ECO:0000256" key="9">
    <source>
        <dbReference type="ARBA" id="ARBA00023134"/>
    </source>
</evidence>
<keyword evidence="6" id="KW-0547">Nucleotide-binding</keyword>
<keyword evidence="7" id="KW-0418">Kinase</keyword>
<evidence type="ECO:0000256" key="3">
    <source>
        <dbReference type="ARBA" id="ARBA00022614"/>
    </source>
</evidence>
<accession>A0ABZ2UZJ8</accession>
<keyword evidence="13" id="KW-1133">Transmembrane helix</keyword>
<organism evidence="15 16">
    <name type="scientific">Okeanomitos corallinicola TIOX110</name>
    <dbReference type="NCBI Taxonomy" id="3133117"/>
    <lineage>
        <taxon>Bacteria</taxon>
        <taxon>Bacillati</taxon>
        <taxon>Cyanobacteriota</taxon>
        <taxon>Cyanophyceae</taxon>
        <taxon>Nostocales</taxon>
        <taxon>Aphanizomenonaceae</taxon>
        <taxon>Okeanomitos</taxon>
    </lineage>
</organism>
<dbReference type="SMART" id="SM00175">
    <property type="entry name" value="RAB"/>
    <property type="match status" value="1"/>
</dbReference>
<feature type="transmembrane region" description="Helical" evidence="13">
    <location>
        <begin position="844"/>
        <end position="862"/>
    </location>
</feature>
<dbReference type="InterPro" id="IPR027417">
    <property type="entry name" value="P-loop_NTPase"/>
</dbReference>